<feature type="domain" description="G-protein coupled receptors family 1 profile" evidence="12">
    <location>
        <begin position="39"/>
        <end position="288"/>
    </location>
</feature>
<feature type="transmembrane region" description="Helical" evidence="11">
    <location>
        <begin position="270"/>
        <end position="290"/>
    </location>
</feature>
<keyword evidence="8 10" id="KW-0675">Receptor</keyword>
<dbReference type="CDD" id="cd15229">
    <property type="entry name" value="7tmA_OR8S1-like"/>
    <property type="match status" value="1"/>
</dbReference>
<organism evidence="13 14">
    <name type="scientific">Python bivittatus</name>
    <name type="common">Burmese python</name>
    <name type="synonym">Python molurus bivittatus</name>
    <dbReference type="NCBI Taxonomy" id="176946"/>
    <lineage>
        <taxon>Eukaryota</taxon>
        <taxon>Metazoa</taxon>
        <taxon>Chordata</taxon>
        <taxon>Craniata</taxon>
        <taxon>Vertebrata</taxon>
        <taxon>Euteleostomi</taxon>
        <taxon>Lepidosauria</taxon>
        <taxon>Squamata</taxon>
        <taxon>Bifurcata</taxon>
        <taxon>Unidentata</taxon>
        <taxon>Episquamata</taxon>
        <taxon>Toxicofera</taxon>
        <taxon>Serpentes</taxon>
        <taxon>Henophidia</taxon>
        <taxon>Pythonidae</taxon>
        <taxon>Python</taxon>
    </lineage>
</organism>
<evidence type="ECO:0000259" key="12">
    <source>
        <dbReference type="PROSITE" id="PS50262"/>
    </source>
</evidence>
<keyword evidence="7 11" id="KW-0472">Membrane</keyword>
<dbReference type="KEGG" id="pbi:103065938"/>
<evidence type="ECO:0000256" key="7">
    <source>
        <dbReference type="ARBA" id="ARBA00023136"/>
    </source>
</evidence>
<evidence type="ECO:0000313" key="14">
    <source>
        <dbReference type="RefSeq" id="XP_007443558.1"/>
    </source>
</evidence>
<evidence type="ECO:0000256" key="8">
    <source>
        <dbReference type="ARBA" id="ARBA00023170"/>
    </source>
</evidence>
<sequence length="308" mass="34760">MENLTMVTEFILEGFSNDPKLQSLLFVIFFVIYFITLVANITIILVTGTDSHLNTPMYFFLYHLSLVDICYSSVSVPKMLQSFLADQRTISISGCIAQVFFIMMFACTEILILSAMAYDRYAAVCLPLRYLEIMNKQMCNQMVGGAWVVGFFHALINTLPILTLHFCGPRVVKNFSCELPPLLILSCSDILANQAVLLVSLVMFFMSASVLTLVSYVQIISAILKMPSMEDRSKAFSTCSSHLFVVGLFYVSGFFRYMKPTSGSSSELDVVVSIQYSILTPMLNPIIYSLKNKDMKMAMRKIMQRFKI</sequence>
<reference evidence="14" key="1">
    <citation type="submission" date="2025-08" db="UniProtKB">
        <authorList>
            <consortium name="RefSeq"/>
        </authorList>
    </citation>
    <scope>IDENTIFICATION</scope>
    <source>
        <tissue evidence="14">Liver</tissue>
    </source>
</reference>
<evidence type="ECO:0000256" key="10">
    <source>
        <dbReference type="RuleBase" id="RU000688"/>
    </source>
</evidence>
<comment type="subcellular location">
    <subcellularLocation>
        <location evidence="1 11">Cell membrane</location>
        <topology evidence="1 11">Multi-pass membrane protein</topology>
    </subcellularLocation>
</comment>
<dbReference type="OrthoDB" id="5964498at2759"/>
<keyword evidence="3 10" id="KW-0812">Transmembrane</keyword>
<gene>
    <name evidence="14" type="primary">LOC103065938</name>
</gene>
<feature type="transmembrane region" description="Helical" evidence="11">
    <location>
        <begin position="24"/>
        <end position="46"/>
    </location>
</feature>
<accession>A0A9F2RDL2</accession>
<feature type="transmembrane region" description="Helical" evidence="11">
    <location>
        <begin position="236"/>
        <end position="258"/>
    </location>
</feature>
<keyword evidence="6 10" id="KW-0297">G-protein coupled receptor</keyword>
<evidence type="ECO:0000256" key="11">
    <source>
        <dbReference type="RuleBase" id="RU363047"/>
    </source>
</evidence>
<dbReference type="InterPro" id="IPR017452">
    <property type="entry name" value="GPCR_Rhodpsn_7TM"/>
</dbReference>
<dbReference type="Gene3D" id="1.20.1070.10">
    <property type="entry name" value="Rhodopsin 7-helix transmembrane proteins"/>
    <property type="match status" value="1"/>
</dbReference>
<dbReference type="GeneID" id="103065938"/>
<feature type="transmembrane region" description="Helical" evidence="11">
    <location>
        <begin position="96"/>
        <end position="118"/>
    </location>
</feature>
<keyword evidence="2 11" id="KW-1003">Cell membrane</keyword>
<keyword evidence="5 11" id="KW-1133">Transmembrane helix</keyword>
<name>A0A9F2RDL2_PYTBI</name>
<dbReference type="GO" id="GO:0004984">
    <property type="term" value="F:olfactory receptor activity"/>
    <property type="evidence" value="ECO:0007669"/>
    <property type="project" value="InterPro"/>
</dbReference>
<dbReference type="Proteomes" id="UP000695026">
    <property type="component" value="Unplaced"/>
</dbReference>
<dbReference type="PRINTS" id="PR00237">
    <property type="entry name" value="GPCRRHODOPSN"/>
</dbReference>
<protein>
    <recommendedName>
        <fullName evidence="11">Olfactory receptor</fullName>
    </recommendedName>
</protein>
<dbReference type="GO" id="GO:0004930">
    <property type="term" value="F:G protein-coupled receptor activity"/>
    <property type="evidence" value="ECO:0007669"/>
    <property type="project" value="UniProtKB-KW"/>
</dbReference>
<dbReference type="InterPro" id="IPR050516">
    <property type="entry name" value="Olfactory_GPCR"/>
</dbReference>
<comment type="similarity">
    <text evidence="10">Belongs to the G-protein coupled receptor 1 family.</text>
</comment>
<dbReference type="PROSITE" id="PS50262">
    <property type="entry name" value="G_PROTEIN_RECEP_F1_2"/>
    <property type="match status" value="1"/>
</dbReference>
<evidence type="ECO:0000256" key="2">
    <source>
        <dbReference type="ARBA" id="ARBA00022475"/>
    </source>
</evidence>
<dbReference type="OMA" id="PNKMILF"/>
<dbReference type="SUPFAM" id="SSF81321">
    <property type="entry name" value="Family A G protein-coupled receptor-like"/>
    <property type="match status" value="1"/>
</dbReference>
<keyword evidence="13" id="KW-1185">Reference proteome</keyword>
<feature type="transmembrane region" description="Helical" evidence="11">
    <location>
        <begin position="195"/>
        <end position="224"/>
    </location>
</feature>
<evidence type="ECO:0000256" key="5">
    <source>
        <dbReference type="ARBA" id="ARBA00022989"/>
    </source>
</evidence>
<dbReference type="InterPro" id="IPR000276">
    <property type="entry name" value="GPCR_Rhodpsn"/>
</dbReference>
<dbReference type="GO" id="GO:0005886">
    <property type="term" value="C:plasma membrane"/>
    <property type="evidence" value="ECO:0007669"/>
    <property type="project" value="UniProtKB-SubCell"/>
</dbReference>
<feature type="transmembrane region" description="Helical" evidence="11">
    <location>
        <begin position="138"/>
        <end position="156"/>
    </location>
</feature>
<feature type="transmembrane region" description="Helical" evidence="11">
    <location>
        <begin position="58"/>
        <end position="76"/>
    </location>
</feature>
<dbReference type="PRINTS" id="PR00245">
    <property type="entry name" value="OLFACTORYR"/>
</dbReference>
<dbReference type="AlphaFoldDB" id="A0A9F2RDL2"/>
<keyword evidence="11" id="KW-0716">Sensory transduction</keyword>
<dbReference type="RefSeq" id="XP_007443558.1">
    <property type="nucleotide sequence ID" value="XM_007443496.2"/>
</dbReference>
<proteinExistence type="inferred from homology"/>
<evidence type="ECO:0000256" key="1">
    <source>
        <dbReference type="ARBA" id="ARBA00004651"/>
    </source>
</evidence>
<dbReference type="InterPro" id="IPR000725">
    <property type="entry name" value="Olfact_rcpt"/>
</dbReference>
<keyword evidence="4 11" id="KW-0552">Olfaction</keyword>
<dbReference type="FunFam" id="1.20.1070.10:FF:000015">
    <property type="entry name" value="Olfactory receptor"/>
    <property type="match status" value="1"/>
</dbReference>
<evidence type="ECO:0000256" key="4">
    <source>
        <dbReference type="ARBA" id="ARBA00022725"/>
    </source>
</evidence>
<evidence type="ECO:0000256" key="6">
    <source>
        <dbReference type="ARBA" id="ARBA00023040"/>
    </source>
</evidence>
<evidence type="ECO:0000256" key="3">
    <source>
        <dbReference type="ARBA" id="ARBA00022692"/>
    </source>
</evidence>
<keyword evidence="9 10" id="KW-0807">Transducer</keyword>
<dbReference type="PANTHER" id="PTHR26452">
    <property type="entry name" value="OLFACTORY RECEPTOR"/>
    <property type="match status" value="1"/>
</dbReference>
<evidence type="ECO:0000256" key="9">
    <source>
        <dbReference type="ARBA" id="ARBA00023224"/>
    </source>
</evidence>
<evidence type="ECO:0000313" key="13">
    <source>
        <dbReference type="Proteomes" id="UP000695026"/>
    </source>
</evidence>
<dbReference type="PROSITE" id="PS00237">
    <property type="entry name" value="G_PROTEIN_RECEP_F1_1"/>
    <property type="match status" value="1"/>
</dbReference>
<dbReference type="Pfam" id="PF13853">
    <property type="entry name" value="7tm_4"/>
    <property type="match status" value="1"/>
</dbReference>